<evidence type="ECO:0000313" key="3">
    <source>
        <dbReference type="Proteomes" id="UP001178461"/>
    </source>
</evidence>
<evidence type="ECO:0000313" key="2">
    <source>
        <dbReference type="EMBL" id="CAI5794554.1"/>
    </source>
</evidence>
<dbReference type="AlphaFoldDB" id="A0AA35LE98"/>
<feature type="compositionally biased region" description="Basic and acidic residues" evidence="1">
    <location>
        <begin position="60"/>
        <end position="78"/>
    </location>
</feature>
<dbReference type="EMBL" id="OX395140">
    <property type="protein sequence ID" value="CAI5794554.1"/>
    <property type="molecule type" value="Genomic_DNA"/>
</dbReference>
<feature type="region of interest" description="Disordered" evidence="1">
    <location>
        <begin position="53"/>
        <end position="78"/>
    </location>
</feature>
<proteinExistence type="predicted"/>
<name>A0AA35LE98_9SAUR</name>
<keyword evidence="3" id="KW-1185">Reference proteome</keyword>
<reference evidence="2" key="1">
    <citation type="submission" date="2022-12" db="EMBL/GenBank/DDBJ databases">
        <authorList>
            <person name="Alioto T."/>
            <person name="Alioto T."/>
            <person name="Gomez Garrido J."/>
        </authorList>
    </citation>
    <scope>NUCLEOTIDE SEQUENCE</scope>
</reference>
<organism evidence="2 3">
    <name type="scientific">Podarcis lilfordi</name>
    <name type="common">Lilford's wall lizard</name>
    <dbReference type="NCBI Taxonomy" id="74358"/>
    <lineage>
        <taxon>Eukaryota</taxon>
        <taxon>Metazoa</taxon>
        <taxon>Chordata</taxon>
        <taxon>Craniata</taxon>
        <taxon>Vertebrata</taxon>
        <taxon>Euteleostomi</taxon>
        <taxon>Lepidosauria</taxon>
        <taxon>Squamata</taxon>
        <taxon>Bifurcata</taxon>
        <taxon>Unidentata</taxon>
        <taxon>Episquamata</taxon>
        <taxon>Laterata</taxon>
        <taxon>Lacertibaenia</taxon>
        <taxon>Lacertidae</taxon>
        <taxon>Podarcis</taxon>
    </lineage>
</organism>
<sequence>MPAMASWRHQRALPVLKALPVSEPEGTFRHFRFLFSLVGHCWSLEDVFPQDLPDQAISGQKREAEPADPAMDPHENWK</sequence>
<protein>
    <submittedName>
        <fullName evidence="2">Uncharacterized protein</fullName>
    </submittedName>
</protein>
<gene>
    <name evidence="2" type="ORF">PODLI_1B008599</name>
</gene>
<evidence type="ECO:0000256" key="1">
    <source>
        <dbReference type="SAM" id="MobiDB-lite"/>
    </source>
</evidence>
<accession>A0AA35LE98</accession>
<dbReference type="Proteomes" id="UP001178461">
    <property type="component" value="Chromosome Z"/>
</dbReference>